<gene>
    <name evidence="2" type="ORF">ACFFH7_46445</name>
</gene>
<feature type="domain" description="N-acetyltransferase" evidence="1">
    <location>
        <begin position="145"/>
        <end position="284"/>
    </location>
</feature>
<comment type="caution">
    <text evidence="2">The sequence shown here is derived from an EMBL/GenBank/DDBJ whole genome shotgun (WGS) entry which is preliminary data.</text>
</comment>
<reference evidence="2 3" key="1">
    <citation type="submission" date="2024-09" db="EMBL/GenBank/DDBJ databases">
        <authorList>
            <person name="Sun Q."/>
            <person name="Mori K."/>
        </authorList>
    </citation>
    <scope>NUCLEOTIDE SEQUENCE [LARGE SCALE GENOMIC DNA]</scope>
    <source>
        <strain evidence="2 3">TBRC 1432</strain>
    </source>
</reference>
<accession>A0ABV6N8V7</accession>
<evidence type="ECO:0000313" key="3">
    <source>
        <dbReference type="Proteomes" id="UP001589810"/>
    </source>
</evidence>
<dbReference type="Pfam" id="PF00583">
    <property type="entry name" value="Acetyltransf_1"/>
    <property type="match status" value="1"/>
</dbReference>
<dbReference type="Proteomes" id="UP001589810">
    <property type="component" value="Unassembled WGS sequence"/>
</dbReference>
<sequence length="284" mass="30313">MAITLGQPQVDGLAEAVGVLREWQHDDAPMQLHPGDLGWYWRLSAETTAAAVRIWHRDGRMVALGLLDSPTLLRLVIAPDARPDEELARRLVADMTSVLPTGPVGIDAPAGAVIHDVLSEDGWGFDDPWTPLRRDLSEPVPDPGVRVEVVGPALVQARVAVHRAAFTVSTFTVERWHAMAAGIPYADARCLIAFDDQDNAVAAVTVWSAGAGRPGLIEPMGAHPDHRGRGHGKAITLAAAAKLRELGSSSVLVCATSANIAAVATYAAAGMRPLPEVRDRRRAR</sequence>
<dbReference type="RefSeq" id="WP_273940388.1">
    <property type="nucleotide sequence ID" value="NZ_CP097263.1"/>
</dbReference>
<evidence type="ECO:0000259" key="1">
    <source>
        <dbReference type="PROSITE" id="PS51186"/>
    </source>
</evidence>
<keyword evidence="2" id="KW-0012">Acyltransferase</keyword>
<name>A0ABV6N8V7_9PSEU</name>
<dbReference type="CDD" id="cd04301">
    <property type="entry name" value="NAT_SF"/>
    <property type="match status" value="1"/>
</dbReference>
<evidence type="ECO:0000313" key="2">
    <source>
        <dbReference type="EMBL" id="MFC0549020.1"/>
    </source>
</evidence>
<dbReference type="Gene3D" id="3.40.630.30">
    <property type="match status" value="1"/>
</dbReference>
<dbReference type="PROSITE" id="PS51186">
    <property type="entry name" value="GNAT"/>
    <property type="match status" value="1"/>
</dbReference>
<dbReference type="InterPro" id="IPR016181">
    <property type="entry name" value="Acyl_CoA_acyltransferase"/>
</dbReference>
<dbReference type="SUPFAM" id="SSF55729">
    <property type="entry name" value="Acyl-CoA N-acyltransferases (Nat)"/>
    <property type="match status" value="1"/>
</dbReference>
<dbReference type="InterPro" id="IPR000182">
    <property type="entry name" value="GNAT_dom"/>
</dbReference>
<keyword evidence="2" id="KW-0808">Transferase</keyword>
<dbReference type="EC" id="2.3.-.-" evidence="2"/>
<organism evidence="2 3">
    <name type="scientific">Kutzneria chonburiensis</name>
    <dbReference type="NCBI Taxonomy" id="1483604"/>
    <lineage>
        <taxon>Bacteria</taxon>
        <taxon>Bacillati</taxon>
        <taxon>Actinomycetota</taxon>
        <taxon>Actinomycetes</taxon>
        <taxon>Pseudonocardiales</taxon>
        <taxon>Pseudonocardiaceae</taxon>
        <taxon>Kutzneria</taxon>
    </lineage>
</organism>
<protein>
    <submittedName>
        <fullName evidence="2">GNAT family N-acetyltransferase</fullName>
        <ecNumber evidence="2">2.3.-.-</ecNumber>
    </submittedName>
</protein>
<dbReference type="GO" id="GO:0016746">
    <property type="term" value="F:acyltransferase activity"/>
    <property type="evidence" value="ECO:0007669"/>
    <property type="project" value="UniProtKB-KW"/>
</dbReference>
<keyword evidence="3" id="KW-1185">Reference proteome</keyword>
<dbReference type="EMBL" id="JBHLUD010000020">
    <property type="protein sequence ID" value="MFC0549020.1"/>
    <property type="molecule type" value="Genomic_DNA"/>
</dbReference>
<proteinExistence type="predicted"/>